<dbReference type="Gene3D" id="3.40.50.720">
    <property type="entry name" value="NAD(P)-binding Rossmann-like Domain"/>
    <property type="match status" value="1"/>
</dbReference>
<evidence type="ECO:0000259" key="2">
    <source>
        <dbReference type="PROSITE" id="PS51202"/>
    </source>
</evidence>
<dbReference type="InterPro" id="IPR003148">
    <property type="entry name" value="RCK_N"/>
</dbReference>
<dbReference type="InterPro" id="IPR036721">
    <property type="entry name" value="RCK_C_sf"/>
</dbReference>
<proteinExistence type="predicted"/>
<gene>
    <name evidence="3" type="ORF">D8M04_13750</name>
</gene>
<dbReference type="GO" id="GO:0008324">
    <property type="term" value="F:monoatomic cation transmembrane transporter activity"/>
    <property type="evidence" value="ECO:0007669"/>
    <property type="project" value="InterPro"/>
</dbReference>
<organism evidence="3 4">
    <name type="scientific">Oceanobacillus piezotolerans</name>
    <dbReference type="NCBI Taxonomy" id="2448030"/>
    <lineage>
        <taxon>Bacteria</taxon>
        <taxon>Bacillati</taxon>
        <taxon>Bacillota</taxon>
        <taxon>Bacilli</taxon>
        <taxon>Bacillales</taxon>
        <taxon>Bacillaceae</taxon>
        <taxon>Oceanobacillus</taxon>
    </lineage>
</organism>
<dbReference type="Gene3D" id="3.30.70.1450">
    <property type="entry name" value="Regulator of K+ conductance, C-terminal domain"/>
    <property type="match status" value="1"/>
</dbReference>
<evidence type="ECO:0000313" key="4">
    <source>
        <dbReference type="Proteomes" id="UP000270219"/>
    </source>
</evidence>
<dbReference type="InterPro" id="IPR006037">
    <property type="entry name" value="RCK_C"/>
</dbReference>
<dbReference type="PROSITE" id="PS51201">
    <property type="entry name" value="RCK_N"/>
    <property type="match status" value="1"/>
</dbReference>
<evidence type="ECO:0000259" key="1">
    <source>
        <dbReference type="PROSITE" id="PS51201"/>
    </source>
</evidence>
<dbReference type="GO" id="GO:0006813">
    <property type="term" value="P:potassium ion transport"/>
    <property type="evidence" value="ECO:0007669"/>
    <property type="project" value="InterPro"/>
</dbReference>
<dbReference type="OrthoDB" id="9776294at2"/>
<dbReference type="AlphaFoldDB" id="A0A498D7F3"/>
<dbReference type="EMBL" id="RCHR01000004">
    <property type="protein sequence ID" value="RLL43954.1"/>
    <property type="molecule type" value="Genomic_DNA"/>
</dbReference>
<keyword evidence="4" id="KW-1185">Reference proteome</keyword>
<accession>A0A498D7F3</accession>
<dbReference type="Pfam" id="PF02080">
    <property type="entry name" value="TrkA_C"/>
    <property type="match status" value="1"/>
</dbReference>
<dbReference type="InterPro" id="IPR050721">
    <property type="entry name" value="Trk_Ktr_HKT_K-transport"/>
</dbReference>
<name>A0A498D7F3_9BACI</name>
<feature type="domain" description="RCK N-terminal" evidence="1">
    <location>
        <begin position="2"/>
        <end position="118"/>
    </location>
</feature>
<evidence type="ECO:0000313" key="3">
    <source>
        <dbReference type="EMBL" id="RLL43954.1"/>
    </source>
</evidence>
<dbReference type="PROSITE" id="PS51202">
    <property type="entry name" value="RCK_C"/>
    <property type="match status" value="1"/>
</dbReference>
<feature type="domain" description="RCK C-terminal" evidence="2">
    <location>
        <begin position="135"/>
        <end position="218"/>
    </location>
</feature>
<dbReference type="PANTHER" id="PTHR43833:SF7">
    <property type="entry name" value="KTR SYSTEM POTASSIUM UPTAKE PROTEIN C"/>
    <property type="match status" value="1"/>
</dbReference>
<dbReference type="RefSeq" id="WP_121523907.1">
    <property type="nucleotide sequence ID" value="NZ_RCHR01000004.1"/>
</dbReference>
<protein>
    <submittedName>
        <fullName evidence="3">TrkA family potassium uptake protein</fullName>
    </submittedName>
</protein>
<dbReference type="Pfam" id="PF02254">
    <property type="entry name" value="TrkA_N"/>
    <property type="match status" value="1"/>
</dbReference>
<sequence length="218" mass="24437">MRKQYAVIGLGRFGSSICKELYQLGHDVLAIDINKERVINIEKYATYAVNADGTDEDALKSLGIRNFEKVIVTIGANIQPSILCTLILKELGVKEVWVKAHDQKHVRILESIGADRIIQPEYEMGIRIAHQLDSSRVIEYVELSKDHSIVELEATKKNDNKSLKQLDIRAKYGCTILAIKRGEEVVVSPSPDEKISEGDLLVAIGHKVDLVRFQEKGM</sequence>
<dbReference type="SUPFAM" id="SSF51735">
    <property type="entry name" value="NAD(P)-binding Rossmann-fold domains"/>
    <property type="match status" value="1"/>
</dbReference>
<dbReference type="PANTHER" id="PTHR43833">
    <property type="entry name" value="POTASSIUM CHANNEL PROTEIN 2-RELATED-RELATED"/>
    <property type="match status" value="1"/>
</dbReference>
<reference evidence="3 4" key="1">
    <citation type="submission" date="2018-10" db="EMBL/GenBank/DDBJ databases">
        <title>Oceanobacillus sp. YLB-02 draft genome.</title>
        <authorList>
            <person name="Yu L."/>
        </authorList>
    </citation>
    <scope>NUCLEOTIDE SEQUENCE [LARGE SCALE GENOMIC DNA]</scope>
    <source>
        <strain evidence="3 4">YLB-02</strain>
    </source>
</reference>
<comment type="caution">
    <text evidence="3">The sequence shown here is derived from an EMBL/GenBank/DDBJ whole genome shotgun (WGS) entry which is preliminary data.</text>
</comment>
<dbReference type="Proteomes" id="UP000270219">
    <property type="component" value="Unassembled WGS sequence"/>
</dbReference>
<dbReference type="SUPFAM" id="SSF116726">
    <property type="entry name" value="TrkA C-terminal domain-like"/>
    <property type="match status" value="1"/>
</dbReference>
<dbReference type="InterPro" id="IPR036291">
    <property type="entry name" value="NAD(P)-bd_dom_sf"/>
</dbReference>